<keyword evidence="1" id="KW-0472">Membrane</keyword>
<keyword evidence="3" id="KW-1185">Reference proteome</keyword>
<comment type="caution">
    <text evidence="2">The sequence shown here is derived from an EMBL/GenBank/DDBJ whole genome shotgun (WGS) entry which is preliminary data.</text>
</comment>
<name>A0ABT2HJB8_9MICO</name>
<organism evidence="2 3">
    <name type="scientific">Curtobacterium citreum</name>
    <dbReference type="NCBI Taxonomy" id="2036"/>
    <lineage>
        <taxon>Bacteria</taxon>
        <taxon>Bacillati</taxon>
        <taxon>Actinomycetota</taxon>
        <taxon>Actinomycetes</taxon>
        <taxon>Micrococcales</taxon>
        <taxon>Microbacteriaceae</taxon>
        <taxon>Curtobacterium</taxon>
    </lineage>
</organism>
<feature type="transmembrane region" description="Helical" evidence="1">
    <location>
        <begin position="76"/>
        <end position="97"/>
    </location>
</feature>
<feature type="transmembrane region" description="Helical" evidence="1">
    <location>
        <begin position="117"/>
        <end position="134"/>
    </location>
</feature>
<dbReference type="RefSeq" id="WP_114849227.1">
    <property type="nucleotide sequence ID" value="NZ_BMNV01000008.1"/>
</dbReference>
<reference evidence="2 3" key="1">
    <citation type="submission" date="2022-08" db="EMBL/GenBank/DDBJ databases">
        <title>Taxonomy of Curtobacterium flaccumfaciens.</title>
        <authorList>
            <person name="Osdaghi E."/>
            <person name="Taghavi S.M."/>
            <person name="Hamidizade M."/>
            <person name="Abachi H."/>
            <person name="Fazliarab A."/>
            <person name="Baeyen S."/>
            <person name="Portier P."/>
            <person name="Van Vaerenbergh J."/>
            <person name="Jacques M.-A."/>
        </authorList>
    </citation>
    <scope>NUCLEOTIDE SEQUENCE [LARGE SCALE GENOMIC DNA]</scope>
    <source>
        <strain evidence="2 3">LMG8786T</strain>
    </source>
</reference>
<evidence type="ECO:0008006" key="4">
    <source>
        <dbReference type="Google" id="ProtNLM"/>
    </source>
</evidence>
<keyword evidence="1" id="KW-0812">Transmembrane</keyword>
<feature type="transmembrane region" description="Helical" evidence="1">
    <location>
        <begin position="280"/>
        <end position="297"/>
    </location>
</feature>
<sequence length="319" mass="34736">MTSAMEHRYRRLLAWYPRSWRAAHGEAFLGTLLDVADGQSRAHPTFKERWAIAEHGLEARLDRVVVPEVRNAASTVALAMGAGLALAEFVFTSWSPWIRSNPTPGLMVQVGPFRDTGFAFAALWIIALLAALTGRWAIGRATLFILMLLAGVSPYFFASPSGVWSVDRATLFLLSMCAAVAAIGRPHRSHHTAAATVGWALLGALSYASTSDFTEWLYSRSIWNGNLYAWYATGVLELVAIGLALARYWRPAFTIVLSLVPYVGALSFNRLRGYVGDSGSVTILAVPLIIGLLLLALHSAGRLELPRPPTKRTAKRSGS</sequence>
<dbReference type="GeneID" id="95323857"/>
<proteinExistence type="predicted"/>
<feature type="transmembrane region" description="Helical" evidence="1">
    <location>
        <begin position="228"/>
        <end position="245"/>
    </location>
</feature>
<keyword evidence="1" id="KW-1133">Transmembrane helix</keyword>
<dbReference type="Proteomes" id="UP001652264">
    <property type="component" value="Unassembled WGS sequence"/>
</dbReference>
<feature type="transmembrane region" description="Helical" evidence="1">
    <location>
        <begin position="141"/>
        <end position="158"/>
    </location>
</feature>
<evidence type="ECO:0000256" key="1">
    <source>
        <dbReference type="SAM" id="Phobius"/>
    </source>
</evidence>
<dbReference type="EMBL" id="JANVAD010000006">
    <property type="protein sequence ID" value="MCS6523352.1"/>
    <property type="molecule type" value="Genomic_DNA"/>
</dbReference>
<evidence type="ECO:0000313" key="2">
    <source>
        <dbReference type="EMBL" id="MCS6523352.1"/>
    </source>
</evidence>
<feature type="transmembrane region" description="Helical" evidence="1">
    <location>
        <begin position="252"/>
        <end position="268"/>
    </location>
</feature>
<gene>
    <name evidence="2" type="ORF">NYQ28_12320</name>
</gene>
<evidence type="ECO:0000313" key="3">
    <source>
        <dbReference type="Proteomes" id="UP001652264"/>
    </source>
</evidence>
<protein>
    <recommendedName>
        <fullName evidence="4">Membrane protein DUF2157</fullName>
    </recommendedName>
</protein>
<accession>A0ABT2HJB8</accession>